<name>A0A7Y9RRP3_9ACTN</name>
<protein>
    <submittedName>
        <fullName evidence="3">GNAT superfamily N-acetyltransferase</fullName>
    </submittedName>
</protein>
<dbReference type="PROSITE" id="PS51186">
    <property type="entry name" value="GNAT"/>
    <property type="match status" value="1"/>
</dbReference>
<keyword evidence="3" id="KW-0808">Transferase</keyword>
<accession>A0A7Y9RRP3</accession>
<proteinExistence type="predicted"/>
<dbReference type="SUPFAM" id="SSF55729">
    <property type="entry name" value="Acyl-CoA N-acyltransferases (Nat)"/>
    <property type="match status" value="1"/>
</dbReference>
<dbReference type="InterPro" id="IPR016181">
    <property type="entry name" value="Acyl_CoA_acyltransferase"/>
</dbReference>
<reference evidence="3 4" key="1">
    <citation type="submission" date="2020-07" db="EMBL/GenBank/DDBJ databases">
        <title>Sequencing the genomes of 1000 actinobacteria strains.</title>
        <authorList>
            <person name="Klenk H.-P."/>
        </authorList>
    </citation>
    <scope>NUCLEOTIDE SEQUENCE [LARGE SCALE GENOMIC DNA]</scope>
    <source>
        <strain evidence="3 4">DSM 24552</strain>
    </source>
</reference>
<keyword evidence="4" id="KW-1185">Reference proteome</keyword>
<organism evidence="3 4">
    <name type="scientific">Nocardioides perillae</name>
    <dbReference type="NCBI Taxonomy" id="1119534"/>
    <lineage>
        <taxon>Bacteria</taxon>
        <taxon>Bacillati</taxon>
        <taxon>Actinomycetota</taxon>
        <taxon>Actinomycetes</taxon>
        <taxon>Propionibacteriales</taxon>
        <taxon>Nocardioidaceae</taxon>
        <taxon>Nocardioides</taxon>
    </lineage>
</organism>
<dbReference type="EMBL" id="JACCAC010000001">
    <property type="protein sequence ID" value="NYG55342.1"/>
    <property type="molecule type" value="Genomic_DNA"/>
</dbReference>
<feature type="compositionally biased region" description="Basic and acidic residues" evidence="1">
    <location>
        <begin position="221"/>
        <end position="240"/>
    </location>
</feature>
<dbReference type="CDD" id="cd04301">
    <property type="entry name" value="NAT_SF"/>
    <property type="match status" value="1"/>
</dbReference>
<dbReference type="Gene3D" id="3.40.630.30">
    <property type="match status" value="1"/>
</dbReference>
<dbReference type="AlphaFoldDB" id="A0A7Y9RRP3"/>
<evidence type="ECO:0000259" key="2">
    <source>
        <dbReference type="PROSITE" id="PS51186"/>
    </source>
</evidence>
<dbReference type="GO" id="GO:0016747">
    <property type="term" value="F:acyltransferase activity, transferring groups other than amino-acyl groups"/>
    <property type="evidence" value="ECO:0007669"/>
    <property type="project" value="InterPro"/>
</dbReference>
<dbReference type="Pfam" id="PF13508">
    <property type="entry name" value="Acetyltransf_7"/>
    <property type="match status" value="1"/>
</dbReference>
<gene>
    <name evidence="3" type="ORF">BJ989_001646</name>
</gene>
<dbReference type="Proteomes" id="UP000544110">
    <property type="component" value="Unassembled WGS sequence"/>
</dbReference>
<evidence type="ECO:0000313" key="3">
    <source>
        <dbReference type="EMBL" id="NYG55342.1"/>
    </source>
</evidence>
<evidence type="ECO:0000256" key="1">
    <source>
        <dbReference type="SAM" id="MobiDB-lite"/>
    </source>
</evidence>
<dbReference type="RefSeq" id="WP_179517803.1">
    <property type="nucleotide sequence ID" value="NZ_JACCAC010000001.1"/>
</dbReference>
<feature type="domain" description="N-acetyltransferase" evidence="2">
    <location>
        <begin position="4"/>
        <end position="209"/>
    </location>
</feature>
<feature type="region of interest" description="Disordered" evidence="1">
    <location>
        <begin position="213"/>
        <end position="240"/>
    </location>
</feature>
<evidence type="ECO:0000313" key="4">
    <source>
        <dbReference type="Proteomes" id="UP000544110"/>
    </source>
</evidence>
<sequence length="240" mass="26673">MTTISIRPMTSSDLDVVVQQHLEHFPTGFFARLGSQYLRTYYRTYLDSSDAAAAVAADRDGRTVGFAVGVIDPRAHRVHLLETHRSRLAVAGIAALVTRPHLWPRFVQTRLVPYTRKLFAPPDRVGPGEGQRIAVLQHIVVDPSAEGRGVGTALLEFFVDAAATARREQIILVTRTGGPAEDFYVARGWTRREPHCTMDGTWLTAFSLCLGPNRSEAQDEGPAHQHRDDDAPYEKEDRTS</sequence>
<comment type="caution">
    <text evidence="3">The sequence shown here is derived from an EMBL/GenBank/DDBJ whole genome shotgun (WGS) entry which is preliminary data.</text>
</comment>
<dbReference type="InterPro" id="IPR000182">
    <property type="entry name" value="GNAT_dom"/>
</dbReference>